<dbReference type="InterPro" id="IPR029479">
    <property type="entry name" value="Nitroreductase"/>
</dbReference>
<reference evidence="8" key="1">
    <citation type="submission" date="2016-11" db="EMBL/GenBank/DDBJ databases">
        <authorList>
            <person name="Varghese N."/>
            <person name="Submissions S."/>
        </authorList>
    </citation>
    <scope>NUCLEOTIDE SEQUENCE [LARGE SCALE GENOMIC DNA]</scope>
    <source>
        <strain evidence="8">ACAM 48</strain>
    </source>
</reference>
<evidence type="ECO:0000256" key="3">
    <source>
        <dbReference type="ARBA" id="ARBA00022630"/>
    </source>
</evidence>
<organism evidence="7 8">
    <name type="scientific">Salegentibacter salegens</name>
    <dbReference type="NCBI Taxonomy" id="143223"/>
    <lineage>
        <taxon>Bacteria</taxon>
        <taxon>Pseudomonadati</taxon>
        <taxon>Bacteroidota</taxon>
        <taxon>Flavobacteriia</taxon>
        <taxon>Flavobacteriales</taxon>
        <taxon>Flavobacteriaceae</taxon>
        <taxon>Salegentibacter</taxon>
    </lineage>
</organism>
<keyword evidence="4" id="KW-0288">FMN</keyword>
<evidence type="ECO:0000313" key="7">
    <source>
        <dbReference type="EMBL" id="SHM41736.1"/>
    </source>
</evidence>
<comment type="similarity">
    <text evidence="2">Belongs to the nitroreductase family.</text>
</comment>
<dbReference type="Proteomes" id="UP000190235">
    <property type="component" value="Chromosome I"/>
</dbReference>
<keyword evidence="3" id="KW-0285">Flavoprotein</keyword>
<feature type="domain" description="Nitroreductase" evidence="6">
    <location>
        <begin position="180"/>
        <end position="233"/>
    </location>
</feature>
<evidence type="ECO:0000259" key="6">
    <source>
        <dbReference type="Pfam" id="PF00881"/>
    </source>
</evidence>
<comment type="cofactor">
    <cofactor evidence="1">
        <name>FMN</name>
        <dbReference type="ChEBI" id="CHEBI:58210"/>
    </cofactor>
</comment>
<dbReference type="Gene3D" id="3.40.109.10">
    <property type="entry name" value="NADH Oxidase"/>
    <property type="match status" value="1"/>
</dbReference>
<keyword evidence="5" id="KW-0560">Oxidoreductase</keyword>
<dbReference type="EMBL" id="LT670848">
    <property type="protein sequence ID" value="SHM41736.1"/>
    <property type="molecule type" value="Genomic_DNA"/>
</dbReference>
<protein>
    <submittedName>
        <fullName evidence="7">Nitroreductase</fullName>
    </submittedName>
</protein>
<dbReference type="OrthoDB" id="9809288at2"/>
<dbReference type="SUPFAM" id="SSF55469">
    <property type="entry name" value="FMN-dependent nitroreductase-like"/>
    <property type="match status" value="1"/>
</dbReference>
<proteinExistence type="inferred from homology"/>
<name>A0A1M7ILP4_9FLAO</name>
<dbReference type="PANTHER" id="PTHR43673:SF2">
    <property type="entry name" value="NITROREDUCTASE"/>
    <property type="match status" value="1"/>
</dbReference>
<evidence type="ECO:0000256" key="2">
    <source>
        <dbReference type="ARBA" id="ARBA00007118"/>
    </source>
</evidence>
<evidence type="ECO:0000256" key="5">
    <source>
        <dbReference type="ARBA" id="ARBA00023002"/>
    </source>
</evidence>
<evidence type="ECO:0000256" key="4">
    <source>
        <dbReference type="ARBA" id="ARBA00022643"/>
    </source>
</evidence>
<evidence type="ECO:0000256" key="1">
    <source>
        <dbReference type="ARBA" id="ARBA00001917"/>
    </source>
</evidence>
<dbReference type="STRING" id="143223.SAMN05878281_0610"/>
<keyword evidence="8" id="KW-1185">Reference proteome</keyword>
<dbReference type="GO" id="GO:0016491">
    <property type="term" value="F:oxidoreductase activity"/>
    <property type="evidence" value="ECO:0007669"/>
    <property type="project" value="UniProtKB-KW"/>
</dbReference>
<dbReference type="AlphaFoldDB" id="A0A1M7ILP4"/>
<dbReference type="Pfam" id="PF00881">
    <property type="entry name" value="Nitroreductase"/>
    <property type="match status" value="1"/>
</dbReference>
<dbReference type="PANTHER" id="PTHR43673">
    <property type="entry name" value="NAD(P)H NITROREDUCTASE YDGI-RELATED"/>
    <property type="match status" value="1"/>
</dbReference>
<accession>A0A1M7ILP4</accession>
<dbReference type="InterPro" id="IPR000415">
    <property type="entry name" value="Nitroreductase-like"/>
</dbReference>
<evidence type="ECO:0000313" key="8">
    <source>
        <dbReference type="Proteomes" id="UP000190235"/>
    </source>
</evidence>
<dbReference type="RefSeq" id="WP_079733921.1">
    <property type="nucleotide sequence ID" value="NZ_LT670848.1"/>
</dbReference>
<sequence length="346" mass="40750">MREKFKNIIRGILGDNFTEAFLQKAKKNRSLFYLLTNTYSDFRLYYQYSTLFKLDNLKKEEALLILDYHSIEKGMLYLNMKPRFAQNRVERIHKYLKSENLLENLNRTQIEVTLKVMCKYYEIHQEKNINIEDYFSQELYEKYKLLLKNNYVKEFSGAIDSSYEDFYQNASASFDKFAISRKSIRTYTGEKVKPELIEKAISLSLTAPSVCNRQANTVYLLEDKEKIDKVLKIQGGFTGYEEKVSQLLILTNNRNYYYTVGERNQFYIDGGVFLLNLLYSLHFYNIASCPANWGKMVKDEKELDKIISIPKSEKIICLIPIGIATANFRVTLSKRRNVEETLKKLQ</sequence>
<gene>
    <name evidence="7" type="ORF">SAMN05878281_0610</name>
</gene>